<protein>
    <submittedName>
        <fullName evidence="2">Uncharacterized protein</fullName>
    </submittedName>
</protein>
<organism evidence="2 3">
    <name type="scientific">Vibrio cholerae</name>
    <dbReference type="NCBI Taxonomy" id="666"/>
    <lineage>
        <taxon>Bacteria</taxon>
        <taxon>Pseudomonadati</taxon>
        <taxon>Pseudomonadota</taxon>
        <taxon>Gammaproteobacteria</taxon>
        <taxon>Vibrionales</taxon>
        <taxon>Vibrionaceae</taxon>
        <taxon>Vibrio</taxon>
    </lineage>
</organism>
<dbReference type="Proteomes" id="UP000323225">
    <property type="component" value="Unassembled WGS sequence"/>
</dbReference>
<dbReference type="RefSeq" id="WP_114742552.1">
    <property type="nucleotide sequence ID" value="NZ_CP184806.1"/>
</dbReference>
<sequence length="103" mass="11399">MISKFGSFLVLVLSLSNSSFAEELDTFQYEGQSYDSVKSGLLAKGWKILPKEEYEQSIDDKNEEIVCGSGLMAICSVGFQNDGRQITFVVEKSGNQIIVLGEY</sequence>
<reference evidence="2 3" key="1">
    <citation type="submission" date="2019-09" db="EMBL/GenBank/DDBJ databases">
        <authorList>
            <person name="Kritzky A."/>
            <person name="Schelkanova E.Y."/>
            <person name="Alkhova Z.V."/>
            <person name="Smirnova N.I."/>
        </authorList>
    </citation>
    <scope>NUCLEOTIDE SEQUENCE [LARGE SCALE GENOMIC DNA]</scope>
    <source>
        <strain evidence="2 3">M1526</strain>
    </source>
</reference>
<gene>
    <name evidence="2" type="ORF">F0M16_22840</name>
</gene>
<dbReference type="EMBL" id="VUAA01000073">
    <property type="protein sequence ID" value="KAA1252456.1"/>
    <property type="molecule type" value="Genomic_DNA"/>
</dbReference>
<feature type="chain" id="PRO_5030715751" evidence="1">
    <location>
        <begin position="22"/>
        <end position="103"/>
    </location>
</feature>
<feature type="signal peptide" evidence="1">
    <location>
        <begin position="1"/>
        <end position="21"/>
    </location>
</feature>
<evidence type="ECO:0000256" key="1">
    <source>
        <dbReference type="SAM" id="SignalP"/>
    </source>
</evidence>
<accession>A0A5Q6PC59</accession>
<dbReference type="AlphaFoldDB" id="A0A5Q6PC59"/>
<keyword evidence="1" id="KW-0732">Signal</keyword>
<proteinExistence type="predicted"/>
<name>A0A5Q6PC59_VIBCL</name>
<evidence type="ECO:0000313" key="3">
    <source>
        <dbReference type="Proteomes" id="UP000323225"/>
    </source>
</evidence>
<comment type="caution">
    <text evidence="2">The sequence shown here is derived from an EMBL/GenBank/DDBJ whole genome shotgun (WGS) entry which is preliminary data.</text>
</comment>
<evidence type="ECO:0000313" key="2">
    <source>
        <dbReference type="EMBL" id="KAA1252456.1"/>
    </source>
</evidence>